<gene>
    <name evidence="2" type="ordered locus">Desac_2176</name>
</gene>
<proteinExistence type="predicted"/>
<dbReference type="InterPro" id="IPR054335">
    <property type="entry name" value="DuOB_dom"/>
</dbReference>
<dbReference type="RefSeq" id="WP_013707114.1">
    <property type="nucleotide sequence ID" value="NC_015388.1"/>
</dbReference>
<reference evidence="3" key="2">
    <citation type="submission" date="2011-03" db="EMBL/GenBank/DDBJ databases">
        <title>The complete genome of Desulfobacca acetoxidans DSM 11109.</title>
        <authorList>
            <consortium name="US DOE Joint Genome Institute (JGI-PGF)"/>
            <person name="Lucas S."/>
            <person name="Copeland A."/>
            <person name="Lapidus A."/>
            <person name="Bruce D."/>
            <person name="Goodwin L."/>
            <person name="Pitluck S."/>
            <person name="Peters L."/>
            <person name="Kyrpides N."/>
            <person name="Mavromatis K."/>
            <person name="Ivanova N."/>
            <person name="Ovchinnikova G."/>
            <person name="Teshima H."/>
            <person name="Detter J.C."/>
            <person name="Han C."/>
            <person name="Land M."/>
            <person name="Hauser L."/>
            <person name="Markowitz V."/>
            <person name="Cheng J.-F."/>
            <person name="Hugenholtz P."/>
            <person name="Woyke T."/>
            <person name="Wu D."/>
            <person name="Spring S."/>
            <person name="Schueler E."/>
            <person name="Brambilla E."/>
            <person name="Klenk H.-P."/>
            <person name="Eisen J.A."/>
        </authorList>
    </citation>
    <scope>NUCLEOTIDE SEQUENCE [LARGE SCALE GENOMIC DNA]</scope>
    <source>
        <strain evidence="3">ATCC 700848 / DSM 11109 / ASRB2</strain>
    </source>
</reference>
<dbReference type="Pfam" id="PF22557">
    <property type="entry name" value="DuOB"/>
    <property type="match status" value="1"/>
</dbReference>
<organism evidence="2 3">
    <name type="scientific">Desulfobacca acetoxidans (strain ATCC 700848 / DSM 11109 / ASRB2)</name>
    <dbReference type="NCBI Taxonomy" id="880072"/>
    <lineage>
        <taxon>Bacteria</taxon>
        <taxon>Pseudomonadati</taxon>
        <taxon>Thermodesulfobacteriota</taxon>
        <taxon>Desulfobaccia</taxon>
        <taxon>Desulfobaccales</taxon>
        <taxon>Desulfobaccaceae</taxon>
        <taxon>Desulfobacca</taxon>
    </lineage>
</organism>
<dbReference type="AlphaFoldDB" id="F2NDD9"/>
<accession>F2NDD9</accession>
<keyword evidence="3" id="KW-1185">Reference proteome</keyword>
<dbReference type="Proteomes" id="UP000000483">
    <property type="component" value="Chromosome"/>
</dbReference>
<dbReference type="OrthoDB" id="8479656at2"/>
<sequence length="246" mass="28276">MWLFEIFKKTRHQVVINHLTRMERGYICVAGIDLTTLQHLRLVLRRERLKTRFLTRYGGPFDIGNIVTFRRCRPRLRPPHVEDCLTNTDQVTCQAVADPAQFWEILKNISKTSLKDIFGSSLQRFGTSCGTAAGQGEASLGCLRLKKRPEIYFGGHPERPRIRLRLTDGELHVDAPVTDLRLYGEDHYSPQVNLIEEIQQKIRTSQGLILSLGLTRAFAAAPDQAPVHWLQVNNFHFHEQPVWRLG</sequence>
<evidence type="ECO:0000259" key="1">
    <source>
        <dbReference type="Pfam" id="PF22557"/>
    </source>
</evidence>
<dbReference type="HOGENOM" id="CLU_1127634_0_0_7"/>
<reference evidence="2 3" key="1">
    <citation type="journal article" date="2011" name="Stand. Genomic Sci.">
        <title>Complete genome sequence of the acetate-degrading sulfate reducer Desulfobacca acetoxidans type strain (ASRB2).</title>
        <authorList>
            <person name="Goker M."/>
            <person name="Teshima H."/>
            <person name="Lapidus A."/>
            <person name="Nolan M."/>
            <person name="Lucas S."/>
            <person name="Hammon N."/>
            <person name="Deshpande S."/>
            <person name="Cheng J.F."/>
            <person name="Tapia R."/>
            <person name="Han C."/>
            <person name="Goodwin L."/>
            <person name="Pitluck S."/>
            <person name="Huntemann M."/>
            <person name="Liolios K."/>
            <person name="Ivanova N."/>
            <person name="Pagani I."/>
            <person name="Mavromatis K."/>
            <person name="Ovchinikova G."/>
            <person name="Pati A."/>
            <person name="Chen A."/>
            <person name="Palaniappan K."/>
            <person name="Land M."/>
            <person name="Hauser L."/>
            <person name="Brambilla E.M."/>
            <person name="Rohde M."/>
            <person name="Spring S."/>
            <person name="Detter J.C."/>
            <person name="Woyke T."/>
            <person name="Bristow J."/>
            <person name="Eisen J.A."/>
            <person name="Markowitz V."/>
            <person name="Hugenholtz P."/>
            <person name="Kyrpides N.C."/>
            <person name="Klenk H.P."/>
        </authorList>
    </citation>
    <scope>NUCLEOTIDE SEQUENCE [LARGE SCALE GENOMIC DNA]</scope>
    <source>
        <strain evidence="3">ATCC 700848 / DSM 11109 / ASRB2</strain>
    </source>
</reference>
<evidence type="ECO:0000313" key="3">
    <source>
        <dbReference type="Proteomes" id="UP000000483"/>
    </source>
</evidence>
<dbReference type="STRING" id="880072.Desac_2176"/>
<name>F2NDD9_DESAR</name>
<feature type="domain" description="Dual OB-containing" evidence="1">
    <location>
        <begin position="20"/>
        <end position="190"/>
    </location>
</feature>
<dbReference type="KEGG" id="dao:Desac_2176"/>
<protein>
    <recommendedName>
        <fullName evidence="1">Dual OB-containing domain-containing protein</fullName>
    </recommendedName>
</protein>
<evidence type="ECO:0000313" key="2">
    <source>
        <dbReference type="EMBL" id="AEB10005.1"/>
    </source>
</evidence>
<dbReference type="EMBL" id="CP002629">
    <property type="protein sequence ID" value="AEB10005.1"/>
    <property type="molecule type" value="Genomic_DNA"/>
</dbReference>